<protein>
    <recommendedName>
        <fullName evidence="2">Nuclear cap-binding protein subunit 3</fullName>
    </recommendedName>
</protein>
<dbReference type="GO" id="GO:0003729">
    <property type="term" value="F:mRNA binding"/>
    <property type="evidence" value="ECO:0007669"/>
    <property type="project" value="InterPro"/>
</dbReference>
<dbReference type="InterPro" id="IPR019416">
    <property type="entry name" value="NCBP3"/>
</dbReference>
<dbReference type="Gene3D" id="3.30.70.330">
    <property type="match status" value="1"/>
</dbReference>
<evidence type="ECO:0000256" key="1">
    <source>
        <dbReference type="ARBA" id="ARBA00006069"/>
    </source>
</evidence>
<feature type="region of interest" description="Disordered" evidence="3">
    <location>
        <begin position="566"/>
        <end position="702"/>
    </location>
</feature>
<dbReference type="STRING" id="37653.A0A0L8HNC9"/>
<gene>
    <name evidence="4" type="ORF">OCBIM_22010572mg</name>
</gene>
<evidence type="ECO:0000256" key="3">
    <source>
        <dbReference type="SAM" id="MobiDB-lite"/>
    </source>
</evidence>
<sequence length="702" mass="79441">MFLLMKNTLEFDNYEMFYYDVIIVIFSSQNPRPCLFDIVNTVVDTNFGVIEIVLFIKFDTGSIYFTADHYEAGISMNRNRQLYRALTMAEGSKQKLPNLKICIDNNEGSDNEEIIFTDKDDYSFIDEPYSHRVEFSVRLNENNEAKKFERKKYENKDGNFVTGIDITKKEEEEKREERARRFGLEGNNYHVSLAALYASLGIREEDLHKDERGIRLETVHVRGVQDMSTKDVFHYFQEFAPSTVEWIEDSSCNVVWSDAMTAARALNKLSRSRDVVNSWTNTNENSAAKSPTADEENQLKPDTQFDQKEISETSEKESNATKMNVDEDSNMSAISSVSHSESTCENDSDRQMESKRRPSDSKDSEDAETRETTPQPIDAKSEGELSSSEDNVELEKNYRRKLSSRLLENVPAAVDPWNSADDIPWPPGKWRLGVPTSKTSQHIFMRYATKADRKLPGAEKRSQYYVRHGNPNYGGMKGLISKSRKRRIRSVKDEIPNENIKDNLNNLTASDRVELSDWSSRHLHDDLASSVQAAAAAATTTAAAPPPAKHRMMRMYADDVEAELKAKRSGHSRVSHRIGSGSLSHRIGSGGHGIQNWVGSLSGSSSSKPVKDARQLLSRSDNVGMSKYPRGHIAVRSDDDDDDEEEQDDEEGSDDSIDADTQPFFNTGSDLRAKLEWKRMQMPSSVSSASGHYPQLKIEVLE</sequence>
<accession>A0A0L8HNC9</accession>
<name>A0A0L8HNC9_OCTBM</name>
<proteinExistence type="inferred from homology"/>
<organism evidence="4">
    <name type="scientific">Octopus bimaculoides</name>
    <name type="common">California two-spotted octopus</name>
    <dbReference type="NCBI Taxonomy" id="37653"/>
    <lineage>
        <taxon>Eukaryota</taxon>
        <taxon>Metazoa</taxon>
        <taxon>Spiralia</taxon>
        <taxon>Lophotrochozoa</taxon>
        <taxon>Mollusca</taxon>
        <taxon>Cephalopoda</taxon>
        <taxon>Coleoidea</taxon>
        <taxon>Octopodiformes</taxon>
        <taxon>Octopoda</taxon>
        <taxon>Incirrata</taxon>
        <taxon>Octopodidae</taxon>
        <taxon>Octopus</taxon>
    </lineage>
</organism>
<dbReference type="GO" id="GO:0005634">
    <property type="term" value="C:nucleus"/>
    <property type="evidence" value="ECO:0007669"/>
    <property type="project" value="TreeGrafter"/>
</dbReference>
<feature type="compositionally biased region" description="Polar residues" evidence="3">
    <location>
        <begin position="280"/>
        <end position="289"/>
    </location>
</feature>
<evidence type="ECO:0000256" key="2">
    <source>
        <dbReference type="ARBA" id="ARBA00019876"/>
    </source>
</evidence>
<dbReference type="GO" id="GO:0000340">
    <property type="term" value="F:RNA 7-methylguanosine cap binding"/>
    <property type="evidence" value="ECO:0007669"/>
    <property type="project" value="InterPro"/>
</dbReference>
<feature type="compositionally biased region" description="Basic residues" evidence="3">
    <location>
        <begin position="567"/>
        <end position="576"/>
    </location>
</feature>
<feature type="region of interest" description="Disordered" evidence="3">
    <location>
        <begin position="280"/>
        <end position="392"/>
    </location>
</feature>
<feature type="compositionally biased region" description="Basic and acidic residues" evidence="3">
    <location>
        <begin position="297"/>
        <end position="319"/>
    </location>
</feature>
<dbReference type="OrthoDB" id="422106at2759"/>
<dbReference type="AlphaFoldDB" id="A0A0L8HNC9"/>
<dbReference type="Pfam" id="PF10309">
    <property type="entry name" value="NCBP3"/>
    <property type="match status" value="1"/>
</dbReference>
<dbReference type="PANTHER" id="PTHR16291">
    <property type="entry name" value="NUCLEAR CAP-BINDING PROTEIN SUBUNIT 3"/>
    <property type="match status" value="1"/>
</dbReference>
<reference evidence="4" key="1">
    <citation type="submission" date="2015-07" db="EMBL/GenBank/DDBJ databases">
        <title>MeaNS - Measles Nucleotide Surveillance Program.</title>
        <authorList>
            <person name="Tran T."/>
            <person name="Druce J."/>
        </authorList>
    </citation>
    <scope>NUCLEOTIDE SEQUENCE</scope>
    <source>
        <strain evidence="4">UCB-OBI-ISO-001</strain>
        <tissue evidence="4">Gonad</tissue>
    </source>
</reference>
<dbReference type="InterPro" id="IPR012677">
    <property type="entry name" value="Nucleotide-bd_a/b_plait_sf"/>
</dbReference>
<comment type="similarity">
    <text evidence="1">Belongs to the NCBP3 family.</text>
</comment>
<dbReference type="PANTHER" id="PTHR16291:SF0">
    <property type="entry name" value="NUCLEAR CAP-BINDING PROTEIN SUBUNIT 3"/>
    <property type="match status" value="1"/>
</dbReference>
<feature type="compositionally biased region" description="Basic and acidic residues" evidence="3">
    <location>
        <begin position="347"/>
        <end position="371"/>
    </location>
</feature>
<evidence type="ECO:0000313" key="4">
    <source>
        <dbReference type="EMBL" id="KOF90756.1"/>
    </source>
</evidence>
<feature type="compositionally biased region" description="Acidic residues" evidence="3">
    <location>
        <begin position="638"/>
        <end position="658"/>
    </location>
</feature>
<feature type="compositionally biased region" description="Polar residues" evidence="3">
    <location>
        <begin position="330"/>
        <end position="345"/>
    </location>
</feature>
<dbReference type="EMBL" id="KQ417691">
    <property type="protein sequence ID" value="KOF90756.1"/>
    <property type="molecule type" value="Genomic_DNA"/>
</dbReference>